<dbReference type="Pfam" id="PF00057">
    <property type="entry name" value="Ldl_recept_a"/>
    <property type="match status" value="1"/>
</dbReference>
<dbReference type="AlphaFoldDB" id="A0AAN9C413"/>
<keyword evidence="4" id="KW-0472">Membrane</keyword>
<comment type="caution">
    <text evidence="5">The sequence shown here is derived from an EMBL/GenBank/DDBJ whole genome shotgun (WGS) entry which is preliminary data.</text>
</comment>
<gene>
    <name evidence="5" type="ORF">V1264_000154</name>
</gene>
<dbReference type="SUPFAM" id="SSF57424">
    <property type="entry name" value="LDL receptor-like module"/>
    <property type="match status" value="1"/>
</dbReference>
<keyword evidence="4" id="KW-1133">Transmembrane helix</keyword>
<dbReference type="PANTHER" id="PTHR24652:SF69">
    <property type="entry name" value="CUB DOMAIN-CONTAINING PROTEIN"/>
    <property type="match status" value="1"/>
</dbReference>
<sequence>MTFTHSLLLGYDRHTNIFPANFKCGLHLRTPDLGWRVQVTLLDLNTKMTPGCHLVSLHVIGDVIEKHGVCGREAPKVLYRTQHSSVDILLRTGLLSTWGDFQLLFTSYYDSTNGSCMRDDFRCNNGLCISTHLTCNGYNDCGDGSDEMLGGCDETVDDITSILVVCIITQVIVCFALGQCLFRRRLTLIRVLKTTGTQVCSTVLHNLRVVSLASKPFTRRNI</sequence>
<reference evidence="5 6" key="1">
    <citation type="submission" date="2024-02" db="EMBL/GenBank/DDBJ databases">
        <title>Chromosome-scale genome assembly of the rough periwinkle Littorina saxatilis.</title>
        <authorList>
            <person name="De Jode A."/>
            <person name="Faria R."/>
            <person name="Formenti G."/>
            <person name="Sims Y."/>
            <person name="Smith T.P."/>
            <person name="Tracey A."/>
            <person name="Wood J.M.D."/>
            <person name="Zagrodzka Z.B."/>
            <person name="Johannesson K."/>
            <person name="Butlin R.K."/>
            <person name="Leder E.H."/>
        </authorList>
    </citation>
    <scope>NUCLEOTIDE SEQUENCE [LARGE SCALE GENOMIC DNA]</scope>
    <source>
        <strain evidence="5">Snail1</strain>
        <tissue evidence="5">Muscle</tissue>
    </source>
</reference>
<organism evidence="5 6">
    <name type="scientific">Littorina saxatilis</name>
    <dbReference type="NCBI Taxonomy" id="31220"/>
    <lineage>
        <taxon>Eukaryota</taxon>
        <taxon>Metazoa</taxon>
        <taxon>Spiralia</taxon>
        <taxon>Lophotrochozoa</taxon>
        <taxon>Mollusca</taxon>
        <taxon>Gastropoda</taxon>
        <taxon>Caenogastropoda</taxon>
        <taxon>Littorinimorpha</taxon>
        <taxon>Littorinoidea</taxon>
        <taxon>Littorinidae</taxon>
        <taxon>Littorina</taxon>
    </lineage>
</organism>
<evidence type="ECO:0000256" key="2">
    <source>
        <dbReference type="ARBA" id="ARBA00023180"/>
    </source>
</evidence>
<keyword evidence="2" id="KW-0325">Glycoprotein</keyword>
<feature type="disulfide bond" evidence="3">
    <location>
        <begin position="116"/>
        <end position="128"/>
    </location>
</feature>
<name>A0AAN9C413_9CAEN</name>
<dbReference type="InterPro" id="IPR042333">
    <property type="entry name" value="LRAD2/Mig-13-like"/>
</dbReference>
<evidence type="ECO:0000256" key="3">
    <source>
        <dbReference type="PROSITE-ProRule" id="PRU00124"/>
    </source>
</evidence>
<dbReference type="PROSITE" id="PS01209">
    <property type="entry name" value="LDLRA_1"/>
    <property type="match status" value="1"/>
</dbReference>
<dbReference type="SMART" id="SM00192">
    <property type="entry name" value="LDLa"/>
    <property type="match status" value="1"/>
</dbReference>
<protein>
    <submittedName>
        <fullName evidence="5">Uncharacterized protein</fullName>
    </submittedName>
</protein>
<evidence type="ECO:0000313" key="6">
    <source>
        <dbReference type="Proteomes" id="UP001374579"/>
    </source>
</evidence>
<comment type="caution">
    <text evidence="3">Lacks conserved residue(s) required for the propagation of feature annotation.</text>
</comment>
<dbReference type="FunFam" id="4.10.400.10:FF:000065">
    <property type="entry name" value="Transmembrane protease serine 7"/>
    <property type="match status" value="1"/>
</dbReference>
<dbReference type="SUPFAM" id="SSF49854">
    <property type="entry name" value="Spermadhesin, CUB domain"/>
    <property type="match status" value="1"/>
</dbReference>
<keyword evidence="4" id="KW-0812">Transmembrane</keyword>
<dbReference type="InterPro" id="IPR023415">
    <property type="entry name" value="LDLR_class-A_CS"/>
</dbReference>
<dbReference type="PROSITE" id="PS50068">
    <property type="entry name" value="LDLRA_2"/>
    <property type="match status" value="1"/>
</dbReference>
<feature type="disulfide bond" evidence="3">
    <location>
        <begin position="123"/>
        <end position="141"/>
    </location>
</feature>
<dbReference type="Gene3D" id="4.10.400.10">
    <property type="entry name" value="Low-density Lipoprotein Receptor"/>
    <property type="match status" value="1"/>
</dbReference>
<dbReference type="InterPro" id="IPR036055">
    <property type="entry name" value="LDL_receptor-like_sf"/>
</dbReference>
<proteinExistence type="predicted"/>
<keyword evidence="6" id="KW-1185">Reference proteome</keyword>
<accession>A0AAN9C413</accession>
<dbReference type="CDD" id="cd00112">
    <property type="entry name" value="LDLa"/>
    <property type="match status" value="1"/>
</dbReference>
<keyword evidence="1 3" id="KW-1015">Disulfide bond</keyword>
<dbReference type="Proteomes" id="UP001374579">
    <property type="component" value="Unassembled WGS sequence"/>
</dbReference>
<evidence type="ECO:0000256" key="4">
    <source>
        <dbReference type="SAM" id="Phobius"/>
    </source>
</evidence>
<feature type="transmembrane region" description="Helical" evidence="4">
    <location>
        <begin position="162"/>
        <end position="182"/>
    </location>
</feature>
<dbReference type="InterPro" id="IPR002172">
    <property type="entry name" value="LDrepeatLR_classA_rpt"/>
</dbReference>
<dbReference type="PANTHER" id="PTHR24652">
    <property type="entry name" value="LOW-DENSITY LIPOPROTEIN RECEPTOR CLASS A DOMAIN-CONTAINING PROTEIN 2"/>
    <property type="match status" value="1"/>
</dbReference>
<dbReference type="InterPro" id="IPR035914">
    <property type="entry name" value="Sperma_CUB_dom_sf"/>
</dbReference>
<evidence type="ECO:0000313" key="5">
    <source>
        <dbReference type="EMBL" id="KAK7114025.1"/>
    </source>
</evidence>
<evidence type="ECO:0000256" key="1">
    <source>
        <dbReference type="ARBA" id="ARBA00023157"/>
    </source>
</evidence>
<dbReference type="EMBL" id="JBAMIC010000001">
    <property type="protein sequence ID" value="KAK7114025.1"/>
    <property type="molecule type" value="Genomic_DNA"/>
</dbReference>